<dbReference type="GO" id="GO:0030694">
    <property type="term" value="C:bacterial-type flagellum basal body, rod"/>
    <property type="evidence" value="ECO:0007669"/>
    <property type="project" value="InterPro"/>
</dbReference>
<name>A0A0B5FVI5_9BACT</name>
<feature type="domain" description="Flagellar hook protein FlgE D2" evidence="8">
    <location>
        <begin position="169"/>
        <end position="304"/>
    </location>
</feature>
<dbReference type="GO" id="GO:0005829">
    <property type="term" value="C:cytosol"/>
    <property type="evidence" value="ECO:0007669"/>
    <property type="project" value="TreeGrafter"/>
</dbReference>
<dbReference type="InterPro" id="IPR037925">
    <property type="entry name" value="FlgE/F/G-like"/>
</dbReference>
<evidence type="ECO:0000256" key="3">
    <source>
        <dbReference type="ARBA" id="ARBA00019015"/>
    </source>
</evidence>
<keyword evidence="4 5" id="KW-0975">Bacterial flagellum</keyword>
<feature type="domain" description="Flagellar basal-body/hook protein C-terminal" evidence="7">
    <location>
        <begin position="378"/>
        <end position="421"/>
    </location>
</feature>
<evidence type="ECO:0000256" key="5">
    <source>
        <dbReference type="RuleBase" id="RU362116"/>
    </source>
</evidence>
<dbReference type="InterPro" id="IPR010930">
    <property type="entry name" value="Flg_bb/hook_C_dom"/>
</dbReference>
<dbReference type="InterPro" id="IPR012836">
    <property type="entry name" value="FlgF"/>
</dbReference>
<gene>
    <name evidence="10" type="ORF">GSUB_14975</name>
</gene>
<dbReference type="EMBL" id="CP010311">
    <property type="protein sequence ID" value="AJF07591.1"/>
    <property type="molecule type" value="Genomic_DNA"/>
</dbReference>
<keyword evidence="10" id="KW-0966">Cell projection</keyword>
<evidence type="ECO:0000256" key="1">
    <source>
        <dbReference type="ARBA" id="ARBA00004117"/>
    </source>
</evidence>
<dbReference type="InterPro" id="IPR001444">
    <property type="entry name" value="Flag_bb_rod_N"/>
</dbReference>
<evidence type="ECO:0000256" key="2">
    <source>
        <dbReference type="ARBA" id="ARBA00009677"/>
    </source>
</evidence>
<evidence type="ECO:0000256" key="4">
    <source>
        <dbReference type="ARBA" id="ARBA00023143"/>
    </source>
</evidence>
<dbReference type="GO" id="GO:0071978">
    <property type="term" value="P:bacterial-type flagellum-dependent swarming motility"/>
    <property type="evidence" value="ECO:0007669"/>
    <property type="project" value="TreeGrafter"/>
</dbReference>
<feature type="domain" description="Flagellar hook protein FlgE/F/G-like D1" evidence="9">
    <location>
        <begin position="88"/>
        <end position="150"/>
    </location>
</feature>
<dbReference type="SUPFAM" id="SSF117143">
    <property type="entry name" value="Flagellar hook protein flgE"/>
    <property type="match status" value="1"/>
</dbReference>
<evidence type="ECO:0000313" key="11">
    <source>
        <dbReference type="Proteomes" id="UP000035036"/>
    </source>
</evidence>
<dbReference type="GO" id="GO:0009424">
    <property type="term" value="C:bacterial-type flagellum hook"/>
    <property type="evidence" value="ECO:0007669"/>
    <property type="project" value="TreeGrafter"/>
</dbReference>
<keyword evidence="11" id="KW-1185">Reference proteome</keyword>
<dbReference type="RefSeq" id="WP_040201521.1">
    <property type="nucleotide sequence ID" value="NZ_CP010311.1"/>
</dbReference>
<evidence type="ECO:0000313" key="10">
    <source>
        <dbReference type="EMBL" id="AJF07591.1"/>
    </source>
</evidence>
<dbReference type="NCBIfam" id="TIGR03506">
    <property type="entry name" value="FlgEFG_subfam"/>
    <property type="match status" value="1"/>
</dbReference>
<dbReference type="STRING" id="483547.GSUB_14975"/>
<keyword evidence="10" id="KW-0282">Flagellum</keyword>
<dbReference type="AlphaFoldDB" id="A0A0B5FVI5"/>
<dbReference type="OrthoDB" id="9804559at2"/>
<evidence type="ECO:0000259" key="9">
    <source>
        <dbReference type="Pfam" id="PF22692"/>
    </source>
</evidence>
<dbReference type="InterPro" id="IPR019776">
    <property type="entry name" value="Flagellar_basal_body_rod_CS"/>
</dbReference>
<comment type="subcellular location">
    <subcellularLocation>
        <location evidence="1 5">Bacterial flagellum basal body</location>
    </subcellularLocation>
</comment>
<feature type="domain" description="Flagellar basal body rod protein N-terminal" evidence="6">
    <location>
        <begin position="7"/>
        <end position="37"/>
    </location>
</feature>
<sequence length="423" mass="44235">MGINSALYTGVSGLNTNGNAMSVLGNNIANTNTVGFKSSRTVFSDLLSASISGSGGSSQVGRGVQLSIVDNIFSQGTFENTESNTDLAIEGDGFFIVKPDDSQETFYTRAGAFRFNENGYLVNPEGLRVQGKAFQDDGTLSAGDPTDIQVDIGTLIPARQTANINMTTNLDSNAEGIVGGFDVTDPVGSSNYANSTRVYDSLGNTHLVTTYFTKSDANPNEWDWNTVVDGGELVGGTPGALELVGSGTLQFDINGKLLAGATGATIPGALEWDNGADIQNIDLSFNTTQYSSDSIVISQGQDGYGAGSLVKIAIGGDGVVTANYSNGERMKVSQIALAKFPNPGGLAKAGSNLYEATDASGDIRTGVPGSELGKIFTNALEQSNVDLAQEFVKMITTQRGFQANSKIITTTDELLAELINLKR</sequence>
<dbReference type="InterPro" id="IPR053967">
    <property type="entry name" value="LlgE_F_G-like_D1"/>
</dbReference>
<comment type="similarity">
    <text evidence="2 5">Belongs to the flagella basal body rod proteins family.</text>
</comment>
<evidence type="ECO:0000259" key="7">
    <source>
        <dbReference type="Pfam" id="PF06429"/>
    </source>
</evidence>
<dbReference type="Gene3D" id="2.60.98.20">
    <property type="entry name" value="Flagellar hook protein FlgE"/>
    <property type="match status" value="1"/>
</dbReference>
<dbReference type="InterPro" id="IPR011491">
    <property type="entry name" value="FlgE_D2"/>
</dbReference>
<dbReference type="PANTHER" id="PTHR30435">
    <property type="entry name" value="FLAGELLAR PROTEIN"/>
    <property type="match status" value="1"/>
</dbReference>
<reference evidence="10 11" key="1">
    <citation type="journal article" date="2015" name="Genome Announc.">
        <title>Genomes of Geoalkalibacter ferrihydriticus Z-0531T and Geoalkalibacter subterraneus Red1T, Two Haloalkaliphilic Metal-Reducing Deltaproteobacteria.</title>
        <authorList>
            <person name="Badalamenti J.P."/>
            <person name="Krajmalnik-Brown R."/>
            <person name="Torres C.I."/>
            <person name="Bond D.R."/>
        </authorList>
    </citation>
    <scope>NUCLEOTIDE SEQUENCE [LARGE SCALE GENOMIC DNA]</scope>
    <source>
        <strain evidence="10 11">Red1</strain>
    </source>
</reference>
<dbReference type="Proteomes" id="UP000035036">
    <property type="component" value="Chromosome"/>
</dbReference>
<dbReference type="InterPro" id="IPR037058">
    <property type="entry name" value="Falgellar_hook_FlgE_sf"/>
</dbReference>
<evidence type="ECO:0000259" key="6">
    <source>
        <dbReference type="Pfam" id="PF00460"/>
    </source>
</evidence>
<dbReference type="Pfam" id="PF06429">
    <property type="entry name" value="Flg_bbr_C"/>
    <property type="match status" value="1"/>
</dbReference>
<organism evidence="10 11">
    <name type="scientific">Geoalkalibacter subterraneus</name>
    <dbReference type="NCBI Taxonomy" id="483547"/>
    <lineage>
        <taxon>Bacteria</taxon>
        <taxon>Pseudomonadati</taxon>
        <taxon>Thermodesulfobacteriota</taxon>
        <taxon>Desulfuromonadia</taxon>
        <taxon>Desulfuromonadales</taxon>
        <taxon>Geoalkalibacteraceae</taxon>
        <taxon>Geoalkalibacter</taxon>
    </lineage>
</organism>
<accession>A0A0B5FVI5</accession>
<dbReference type="NCBIfam" id="TIGR02490">
    <property type="entry name" value="flgF"/>
    <property type="match status" value="1"/>
</dbReference>
<dbReference type="PANTHER" id="PTHR30435:SF1">
    <property type="entry name" value="FLAGELLAR HOOK PROTEIN FLGE"/>
    <property type="match status" value="1"/>
</dbReference>
<dbReference type="InterPro" id="IPR020013">
    <property type="entry name" value="Flagellar_FlgE/F/G"/>
</dbReference>
<dbReference type="Pfam" id="PF00460">
    <property type="entry name" value="Flg_bb_rod"/>
    <property type="match status" value="1"/>
</dbReference>
<dbReference type="HOGENOM" id="CLU_013687_2_4_7"/>
<keyword evidence="10" id="KW-0969">Cilium</keyword>
<dbReference type="Pfam" id="PF22692">
    <property type="entry name" value="LlgE_F_G_D1"/>
    <property type="match status" value="1"/>
</dbReference>
<evidence type="ECO:0000259" key="8">
    <source>
        <dbReference type="Pfam" id="PF07559"/>
    </source>
</evidence>
<proteinExistence type="inferred from homology"/>
<dbReference type="KEGG" id="gsb:GSUB_14975"/>
<dbReference type="Pfam" id="PF07559">
    <property type="entry name" value="FlgE_D2"/>
    <property type="match status" value="1"/>
</dbReference>
<dbReference type="PROSITE" id="PS00588">
    <property type="entry name" value="FLAGELLA_BB_ROD"/>
    <property type="match status" value="1"/>
</dbReference>
<protein>
    <recommendedName>
        <fullName evidence="3">Flagellar hook protein FlgE</fullName>
    </recommendedName>
</protein>